<dbReference type="GO" id="GO:0046103">
    <property type="term" value="P:inosine biosynthetic process"/>
    <property type="evidence" value="ECO:0007669"/>
    <property type="project" value="TreeGrafter"/>
</dbReference>
<evidence type="ECO:0000313" key="9">
    <source>
        <dbReference type="Proteomes" id="UP000001476"/>
    </source>
</evidence>
<geneLocation type="plasmid" evidence="9">
    <name>pEubeli2</name>
</geneLocation>
<evidence type="ECO:0000256" key="5">
    <source>
        <dbReference type="ARBA" id="ARBA00022801"/>
    </source>
</evidence>
<proteinExistence type="inferred from homology"/>
<keyword evidence="5" id="KW-0378">Hydrolase</keyword>
<dbReference type="EC" id="3.5.4.4" evidence="3"/>
<protein>
    <recommendedName>
        <fullName evidence="3">adenosine deaminase</fullName>
        <ecNumber evidence="3">3.5.4.4</ecNumber>
    </recommendedName>
</protein>
<keyword evidence="4" id="KW-0479">Metal-binding</keyword>
<gene>
    <name evidence="8" type="ordered locus">EUBELI_20502</name>
</gene>
<dbReference type="PANTHER" id="PTHR11409:SF43">
    <property type="entry name" value="ADENOSINE DEAMINASE"/>
    <property type="match status" value="1"/>
</dbReference>
<dbReference type="InterPro" id="IPR006330">
    <property type="entry name" value="Ado/ade_deaminase"/>
</dbReference>
<evidence type="ECO:0000256" key="1">
    <source>
        <dbReference type="ARBA" id="ARBA00001947"/>
    </source>
</evidence>
<dbReference type="EMBL" id="CP001106">
    <property type="protein sequence ID" value="ACR73647.1"/>
    <property type="molecule type" value="Genomic_DNA"/>
</dbReference>
<reference evidence="8 9" key="1">
    <citation type="journal article" date="2009" name="Proc. Natl. Acad. Sci. U.S.A.">
        <title>Characterizing a model human gut microbiota composed of members of its two dominant bacterial phyla.</title>
        <authorList>
            <person name="Mahowald M.A."/>
            <person name="Rey F.E."/>
            <person name="Seedorf H."/>
            <person name="Turnbaugh P.J."/>
            <person name="Fulton R.S."/>
            <person name="Wollam A."/>
            <person name="Shah N."/>
            <person name="Wang C."/>
            <person name="Magrini V."/>
            <person name="Wilson R.K."/>
            <person name="Cantarel B.L."/>
            <person name="Coutinho P.M."/>
            <person name="Henrissat B."/>
            <person name="Crock L.W."/>
            <person name="Russell A."/>
            <person name="Verberkmoes N.C."/>
            <person name="Hettich R.L."/>
            <person name="Gordon J.I."/>
        </authorList>
    </citation>
    <scope>NUCLEOTIDE SEQUENCE [LARGE SCALE GENOMIC DNA]</scope>
    <source>
        <strain evidence="9">ATCC 27750 / DSM 3376 / VPI C15-48 / C15-B4</strain>
        <plasmid evidence="8">unnamed</plasmid>
    </source>
</reference>
<accession>C4Z6Q5</accession>
<keyword evidence="9" id="KW-1185">Reference proteome</keyword>
<dbReference type="InterPro" id="IPR001365">
    <property type="entry name" value="A_deaminase_dom"/>
</dbReference>
<evidence type="ECO:0000256" key="3">
    <source>
        <dbReference type="ARBA" id="ARBA00012784"/>
    </source>
</evidence>
<dbReference type="Pfam" id="PF00962">
    <property type="entry name" value="A_deaminase"/>
    <property type="match status" value="1"/>
</dbReference>
<comment type="similarity">
    <text evidence="2">Belongs to the metallo-dependent hydrolases superfamily. Adenosine and AMP deaminases family.</text>
</comment>
<organism evidence="8 9">
    <name type="scientific">Lachnospira eligens (strain ATCC 27750 / DSM 3376 / VPI C15-48 / C15-B4)</name>
    <name type="common">Eubacterium eligens</name>
    <dbReference type="NCBI Taxonomy" id="515620"/>
    <lineage>
        <taxon>Bacteria</taxon>
        <taxon>Bacillati</taxon>
        <taxon>Bacillota</taxon>
        <taxon>Clostridia</taxon>
        <taxon>Lachnospirales</taxon>
        <taxon>Lachnospiraceae</taxon>
        <taxon>Lachnospira</taxon>
    </lineage>
</organism>
<dbReference type="AlphaFoldDB" id="C4Z6Q5"/>
<keyword evidence="6" id="KW-0862">Zinc</keyword>
<name>C4Z6Q5_LACE2</name>
<keyword evidence="8" id="KW-0614">Plasmid</keyword>
<dbReference type="HOGENOM" id="CLU_039228_0_0_9"/>
<dbReference type="GO" id="GO:0005829">
    <property type="term" value="C:cytosol"/>
    <property type="evidence" value="ECO:0007669"/>
    <property type="project" value="TreeGrafter"/>
</dbReference>
<evidence type="ECO:0000256" key="2">
    <source>
        <dbReference type="ARBA" id="ARBA00006676"/>
    </source>
</evidence>
<evidence type="ECO:0000259" key="7">
    <source>
        <dbReference type="Pfam" id="PF00962"/>
    </source>
</evidence>
<dbReference type="GO" id="GO:0004000">
    <property type="term" value="F:adenosine deaminase activity"/>
    <property type="evidence" value="ECO:0007669"/>
    <property type="project" value="TreeGrafter"/>
</dbReference>
<dbReference type="PANTHER" id="PTHR11409">
    <property type="entry name" value="ADENOSINE DEAMINASE"/>
    <property type="match status" value="1"/>
</dbReference>
<dbReference type="GO" id="GO:0006154">
    <property type="term" value="P:adenosine catabolic process"/>
    <property type="evidence" value="ECO:0007669"/>
    <property type="project" value="TreeGrafter"/>
</dbReference>
<dbReference type="Proteomes" id="UP000001476">
    <property type="component" value="Plasmid pEubeli2"/>
</dbReference>
<sequence>MSDNNMLEGVFLNNSNIEWIEKLDCLTDLHVHLDGSLSLESVRHLCGMQNIETGDDAELSAKLSVSSDCKNLNEYLEKFEFPLQLLQTHEAVKYSVCQLIKEQEEQGVIYSEIRFAPQLHTRKGLSQQEIVEAACEGLDESRKYWKSYSCHNLILCCMRSDDNKDANMETVRLAALYAEKGRGVVAADLAGAEGLYATDTFADVFRDAVQKGVPFTIHAGEAAGAESVKCALNFQAVRIGHGVRCTENPLVMQELADRETALELCPTSNLNTKIYETIKDYPIQQLMNKGIKVTVNTDNMMVSNTTEARELALVADTFNMEKKDVKKLIMNGVEAAFTTEGIKNRLRARVDTQFAKVAGIRG</sequence>
<dbReference type="GO" id="GO:0046872">
    <property type="term" value="F:metal ion binding"/>
    <property type="evidence" value="ECO:0007669"/>
    <property type="project" value="UniProtKB-KW"/>
</dbReference>
<comment type="cofactor">
    <cofactor evidence="1">
        <name>Zn(2+)</name>
        <dbReference type="ChEBI" id="CHEBI:29105"/>
    </cofactor>
</comment>
<feature type="domain" description="Adenosine deaminase" evidence="7">
    <location>
        <begin position="27"/>
        <end position="352"/>
    </location>
</feature>
<evidence type="ECO:0000256" key="4">
    <source>
        <dbReference type="ARBA" id="ARBA00022723"/>
    </source>
</evidence>
<evidence type="ECO:0000256" key="6">
    <source>
        <dbReference type="ARBA" id="ARBA00022833"/>
    </source>
</evidence>
<dbReference type="KEGG" id="eel:EUBELI_20502"/>
<dbReference type="eggNOG" id="COG1816">
    <property type="taxonomic scope" value="Bacteria"/>
</dbReference>
<dbReference type="SUPFAM" id="SSF51556">
    <property type="entry name" value="Metallo-dependent hydrolases"/>
    <property type="match status" value="1"/>
</dbReference>
<dbReference type="Gene3D" id="3.20.20.140">
    <property type="entry name" value="Metal-dependent hydrolases"/>
    <property type="match status" value="1"/>
</dbReference>
<dbReference type="GO" id="GO:0043103">
    <property type="term" value="P:hypoxanthine salvage"/>
    <property type="evidence" value="ECO:0007669"/>
    <property type="project" value="TreeGrafter"/>
</dbReference>
<dbReference type="NCBIfam" id="TIGR01430">
    <property type="entry name" value="aden_deam"/>
    <property type="match status" value="1"/>
</dbReference>
<evidence type="ECO:0000313" key="8">
    <source>
        <dbReference type="EMBL" id="ACR73647.1"/>
    </source>
</evidence>
<dbReference type="InterPro" id="IPR032466">
    <property type="entry name" value="Metal_Hydrolase"/>
</dbReference>